<keyword evidence="2" id="KW-1185">Reference proteome</keyword>
<accession>A0ABZ2JVH7</accession>
<proteinExistence type="predicted"/>
<organism evidence="1 2">
    <name type="scientific">Pendulispora brunnea</name>
    <dbReference type="NCBI Taxonomy" id="2905690"/>
    <lineage>
        <taxon>Bacteria</taxon>
        <taxon>Pseudomonadati</taxon>
        <taxon>Myxococcota</taxon>
        <taxon>Myxococcia</taxon>
        <taxon>Myxococcales</taxon>
        <taxon>Sorangiineae</taxon>
        <taxon>Pendulisporaceae</taxon>
        <taxon>Pendulispora</taxon>
    </lineage>
</organism>
<evidence type="ECO:0000313" key="1">
    <source>
        <dbReference type="EMBL" id="WXA90342.1"/>
    </source>
</evidence>
<evidence type="ECO:0000313" key="2">
    <source>
        <dbReference type="Proteomes" id="UP001379533"/>
    </source>
</evidence>
<protein>
    <submittedName>
        <fullName evidence="1">DUF6184 family natural product biosynthesis lipoprotein</fullName>
    </submittedName>
</protein>
<dbReference type="RefSeq" id="WP_394840955.1">
    <property type="nucleotide sequence ID" value="NZ_CP089982.1"/>
</dbReference>
<dbReference type="InterPro" id="IPR045757">
    <property type="entry name" value="DUF6184"/>
</dbReference>
<reference evidence="1 2" key="1">
    <citation type="submission" date="2021-12" db="EMBL/GenBank/DDBJ databases">
        <title>Discovery of the Pendulisporaceae a myxobacterial family with distinct sporulation behavior and unique specialized metabolism.</title>
        <authorList>
            <person name="Garcia R."/>
            <person name="Popoff A."/>
            <person name="Bader C.D."/>
            <person name="Loehr J."/>
            <person name="Walesch S."/>
            <person name="Walt C."/>
            <person name="Boldt J."/>
            <person name="Bunk B."/>
            <person name="Haeckl F.J.F.P.J."/>
            <person name="Gunesch A.P."/>
            <person name="Birkelbach J."/>
            <person name="Nuebel U."/>
            <person name="Pietschmann T."/>
            <person name="Bach T."/>
            <person name="Mueller R."/>
        </authorList>
    </citation>
    <scope>NUCLEOTIDE SEQUENCE [LARGE SCALE GENOMIC DNA]</scope>
    <source>
        <strain evidence="1 2">MSr12523</strain>
    </source>
</reference>
<dbReference type="Pfam" id="PF19682">
    <property type="entry name" value="DUF6184"/>
    <property type="match status" value="1"/>
</dbReference>
<keyword evidence="1" id="KW-0449">Lipoprotein</keyword>
<name>A0ABZ2JVH7_9BACT</name>
<sequence length="149" mass="16093">MIERIRVAVGHKLGFAVLSTTFAVCQLGCSTAPHPADATAKANPTWVPIDEAVHRLAAERCNRETSCTGEGGEHKYADGDACMHEIYQSTKAEYGSTPCSLAIENRRLEDCIDAVHEKGCSNKLEKITRIPSCRAENLCVQLSRGSMGG</sequence>
<dbReference type="EMBL" id="CP089982">
    <property type="protein sequence ID" value="WXA90342.1"/>
    <property type="molecule type" value="Genomic_DNA"/>
</dbReference>
<dbReference type="Proteomes" id="UP001379533">
    <property type="component" value="Chromosome"/>
</dbReference>
<gene>
    <name evidence="1" type="ORF">LZC95_28250</name>
</gene>